<feature type="compositionally biased region" description="Basic and acidic residues" evidence="2">
    <location>
        <begin position="2219"/>
        <end position="2240"/>
    </location>
</feature>
<evidence type="ECO:0000256" key="3">
    <source>
        <dbReference type="SAM" id="Phobius"/>
    </source>
</evidence>
<dbReference type="Proteomes" id="UP000220158">
    <property type="component" value="Chromosome 12"/>
</dbReference>
<feature type="compositionally biased region" description="Basic and acidic residues" evidence="2">
    <location>
        <begin position="1086"/>
        <end position="1104"/>
    </location>
</feature>
<dbReference type="KEGG" id="prel:PRELSG_1243300"/>
<dbReference type="VEuPathDB" id="PlasmoDB:PRELSG_1243300"/>
<keyword evidence="3" id="KW-0472">Membrane</keyword>
<sequence>MEKKKKAKNNVSNKSSDKSKLINIDDKLNRQFIKTSESEINKETVYFDPNVNNSNNNKINLPMKDLEEEIKRRKTKKEIKKYICTKESKSNIKNLDHLNNPINENRKKENESKNIFNKTKIYNLNDTQIDNIECNSKNYAEDNKDTTVYNIDDKDNFFSLSNKYKLINIKSNEIFKRNMPIKDEDFHYEGTFFIEQKKKDCNLKEFNKSIQFLEDIEAFKEKKKKMDKTTLNIGKSNEKNSKETNENLYDEKKKEKLSNIEEKETFSYKLKKKKKIEKYNISNEEKERYMKNYMLKLEEQYKQKKEDDLKKDINENKEEIKKFQEKENTFLNFLKNPRLNLSKNEDINDYLSIYPQTIHFTDITKGMILIQDLVITNKSKILLHVIIIPPLTKYFFVKEIINIYNKNEENSKINLNNQIAPGHTLKIKICYNVFTLNQQSDHIKLLTEAGNKIINIKAFQSIPKIKFDKILNFGAIRPNEKKKKLFSIKNDGKDINILILPKKLYKLYESKKNVETEENILNLLIKKSEEKNEIMKINENEDTYYMYNNVKSYSYNFLFLYKKLVNNFDDLYFENVLQDFYYFNLKNSEERTITFFFKSNKIGTYEKDYFIITDNECNFDELDEKRKYDFINFNKLNIFQFSIKVIVEPLLLNLLFFNKRIAKDSYKKNLSEYIQNNNNDNLNYFFYSNSLNSFKFSDIQLCSAYNWLEIEILNNGLIDLKISCNIYIKENEEIQSKPFTLDIQNKGNYYYDELFDTTLTYSLYDISSEDIYRIKEEKRKKEKKKDKKLCPIYIYPKSFILQYKKKQKIFIVFKPLKEHKNFKNYYFVLAVKNLTKGSDINIKDLLEIHKNNQESDGVPLVCINEKKFIKNKKLNKRFGNNISKYEDTSSSSNTKYSCSSYSELNEETIIKKQNKKKSYFYKKNKKLKYIALYVNLYANIIKPNIYVNTKNLSKYFFLNPLFLYKTSFTIKNHSDFYINYFFEDLNNLKVTPTDKIISKNEIKNNINIETEKKEKETLCKYENIKENKPKNKYLDENNKEIIYEDKFINNSSNKEKNCICYYDYFTILDALKLRQEKKKKKKKNKNKNENGNKNESESENENKGELTNNKRKNSKKRREDKEINSIMGIRNKNMNEEKNKHKEDFHLKNVPYYNLNKKLIKYFYEEGNSDSFSLYVLVKNSVNKSSNENGLKKKKIKDNEKKKNVLKIEKGEYCLRPHEKKKITLYFLVNRYGYHKINVNMIFYMGNYKIKKSIKASILTKYKGVNISKDTFFFKNSYSHYCFYDVVKINNLDKDLKLINLDSSDIACYGFISLYILYLSAFKNKKKRKNIKCTDIFLNFTRNFYEIIEKDMDDNYIKKEDNMYNCNKCKCFFKYSSCVHYLKNFFTNYNDITNYLYYFHKEEYLIQNLSEFNSEKKEKLDYTQLNNSFKNIYKYHQNENIYLHNNKIGHSKYFLIYPSNLLLFPLKETFFFFFFFFSHAEIINLNFSVRWYEFNRDIFIEGESKNSNIKITYNNNLKVTNDSNKENEKKEKNYIGVCSNVFYFNIENLNDLTISYEFTTLDNSEFEYNYFKKRYVMIFNCNVKLDCYYKDFDSFININNLKNIKSEYNLKKNYFNAQNIDNLSEESKQNYKVHGCIIMKDSNFNQIEGNHIKRHEYRLLLFYDDNITKNKNFFNLRFGVKLKHFYNHETIKVSSHFYLHTFDFLLINENNLLLSIFYYLKKKILKEEKENSCNEYDNKHQEIKTDKKEQMEFFVNEMLEELHFIKKIECNEEKKDNNTTNMLNEDFKKIKNYFDIEEYILIQFQNFICEIKKDSNKKMQIKEQSKNSSKHHLNEEKEYICENQQDEKEKNYCYEEFINKEEFYVKDYNKDKIINSNIKNFIWIHKLLEKLNNKIGYDFINFIRKYKYELDYSYEKKYMIREKEDIEKEEKEKKEKRNKKDTLTNLCKNYCYELNKENDIIYIIINNKNKYDLKLNLSLNNYINDTLNKIFHYCINNLVIKKEWQGISAFINEYNKTHKNKSIYKNLNINTLNYQSYNKLKHLNFIYKEKNKDYYYTYLNQILKEKNDYCLNLKNNFFLDFFIFKNEVSSMKSSFIKLSLHSDNINLYKDKITLNLNKSEQICKIFITSKIKSLHLLNQYKITKNEEKFIFLNCLYVDYDILKNYEQVNKNEKNEKIEQICKCFDEILKPYEFIIYNSCNLKKIITWNFSKISHNKNKKNSELKNQEDTKIEQEKKHETKNDVYENEDKKKINKTNNMHTNKLSDSSNNIKLGDQTCEIKIDNGVNSYIDIQEKKKVKIFLENILHKEGNHLYKVKCNYSYIANNNLNDGIKNEIFNDFLNEDLKKLLFLDFYLSINIQKPKITLLYNNKIYYDKKIKFDFNYFNKKAYKKIDKMYKNQIFNDIMYEDMNEINEYFDLIFSKNKNLKIYFINQQDIHFFAYIYTKKFFVIKNIYINNEEFDHSNTRIFNIKSKCRVCIELEIDELKFKNEIKNYPNNSYSLKNKISKKFIYEDILIFQYLTCKEQQKFFIECHYNVSFLIIKENKHIFQEFNNLKRKNQEIESCKELIEIENNLSDKIKKGKIKYNEIEVKNNIYFICFHFCELKIYKFCIFLFNTTKIPATWNIREDFSNDSSCSLKNIDNKIFHFSKTKDILFGKTYDIDNLNSNKNEKKKNPFLFPDYIIITFKPVSKSDITKKYYINIADSEKIYFYLKGIYQQKND</sequence>
<reference evidence="4 5" key="1">
    <citation type="submission" date="2015-04" db="EMBL/GenBank/DDBJ databases">
        <authorList>
            <consortium name="Pathogen Informatics"/>
        </authorList>
    </citation>
    <scope>NUCLEOTIDE SEQUENCE [LARGE SCALE GENOMIC DNA]</scope>
    <source>
        <strain evidence="4 5">SGS1</strain>
    </source>
</reference>
<organism evidence="4 5">
    <name type="scientific">Plasmodium relictum</name>
    <dbReference type="NCBI Taxonomy" id="85471"/>
    <lineage>
        <taxon>Eukaryota</taxon>
        <taxon>Sar</taxon>
        <taxon>Alveolata</taxon>
        <taxon>Apicomplexa</taxon>
        <taxon>Aconoidasida</taxon>
        <taxon>Haemosporida</taxon>
        <taxon>Plasmodiidae</taxon>
        <taxon>Plasmodium</taxon>
        <taxon>Plasmodium (Haemamoeba)</taxon>
    </lineage>
</organism>
<feature type="transmembrane region" description="Helical" evidence="3">
    <location>
        <begin position="1304"/>
        <end position="1322"/>
    </location>
</feature>
<proteinExistence type="predicted"/>
<evidence type="ECO:0000256" key="2">
    <source>
        <dbReference type="SAM" id="MobiDB-lite"/>
    </source>
</evidence>
<dbReference type="RefSeq" id="XP_028534547.1">
    <property type="nucleotide sequence ID" value="XM_028678238.1"/>
</dbReference>
<gene>
    <name evidence="4" type="ORF">PRELSG_1243300</name>
</gene>
<evidence type="ECO:0000313" key="4">
    <source>
        <dbReference type="EMBL" id="CRH01547.1"/>
    </source>
</evidence>
<protein>
    <submittedName>
        <fullName evidence="4">Uncharacterized protein</fullName>
    </submittedName>
</protein>
<feature type="transmembrane region" description="Helical" evidence="3">
    <location>
        <begin position="1454"/>
        <end position="1477"/>
    </location>
</feature>
<keyword evidence="3" id="KW-0812">Transmembrane</keyword>
<keyword evidence="3" id="KW-1133">Transmembrane helix</keyword>
<keyword evidence="1" id="KW-0175">Coiled coil</keyword>
<feature type="region of interest" description="Disordered" evidence="2">
    <location>
        <begin position="1077"/>
        <end position="1126"/>
    </location>
</feature>
<dbReference type="OMA" id="FYINYFF"/>
<accession>A0A1J1H9F3</accession>
<evidence type="ECO:0000313" key="5">
    <source>
        <dbReference type="Proteomes" id="UP000220158"/>
    </source>
</evidence>
<feature type="coiled-coil region" evidence="1">
    <location>
        <begin position="1919"/>
        <end position="1946"/>
    </location>
</feature>
<name>A0A1J1H9F3_PLARL</name>
<dbReference type="GeneID" id="39737677"/>
<evidence type="ECO:0000256" key="1">
    <source>
        <dbReference type="SAM" id="Coils"/>
    </source>
</evidence>
<dbReference type="OrthoDB" id="5538672at2759"/>
<feature type="region of interest" description="Disordered" evidence="2">
    <location>
        <begin position="2218"/>
        <end position="2240"/>
    </location>
</feature>
<keyword evidence="5" id="KW-1185">Reference proteome</keyword>
<dbReference type="EMBL" id="LN835307">
    <property type="protein sequence ID" value="CRH01547.1"/>
    <property type="molecule type" value="Genomic_DNA"/>
</dbReference>